<feature type="transmembrane region" description="Helical" evidence="1">
    <location>
        <begin position="80"/>
        <end position="100"/>
    </location>
</feature>
<feature type="transmembrane region" description="Helical" evidence="1">
    <location>
        <begin position="150"/>
        <end position="170"/>
    </location>
</feature>
<gene>
    <name evidence="3" type="ORF">ABV408_07010</name>
</gene>
<feature type="transmembrane region" description="Helical" evidence="1">
    <location>
        <begin position="106"/>
        <end position="138"/>
    </location>
</feature>
<proteinExistence type="predicted"/>
<dbReference type="RefSeq" id="WP_353981740.1">
    <property type="nucleotide sequence ID" value="NZ_CP159578.1"/>
</dbReference>
<feature type="chain" id="PRO_5044498689" evidence="2">
    <location>
        <begin position="31"/>
        <end position="203"/>
    </location>
</feature>
<keyword evidence="1" id="KW-0472">Membrane</keyword>
<feature type="transmembrane region" description="Helical" evidence="1">
    <location>
        <begin position="46"/>
        <end position="68"/>
    </location>
</feature>
<evidence type="ECO:0000256" key="1">
    <source>
        <dbReference type="SAM" id="Phobius"/>
    </source>
</evidence>
<feature type="signal peptide" evidence="2">
    <location>
        <begin position="1"/>
        <end position="30"/>
    </location>
</feature>
<dbReference type="InterPro" id="IPR007038">
    <property type="entry name" value="HupE_UreJ"/>
</dbReference>
<dbReference type="AlphaFoldDB" id="A0AB74UA79"/>
<protein>
    <submittedName>
        <fullName evidence="3">HupE/UreJ family protein</fullName>
    </submittedName>
</protein>
<dbReference type="EMBL" id="CP159578">
    <property type="protein sequence ID" value="XCJ80926.1"/>
    <property type="molecule type" value="Genomic_DNA"/>
</dbReference>
<dbReference type="PIRSF" id="PIRSF016919">
    <property type="entry name" value="HupE_UreJ"/>
    <property type="match status" value="1"/>
</dbReference>
<keyword evidence="1" id="KW-1133">Transmembrane helix</keyword>
<accession>A0AB74UA79</accession>
<keyword evidence="1" id="KW-0812">Transmembrane</keyword>
<sequence>MQARPSRRTARRLAWLGAPLALLLASAAYAHPGQLPHTHGGSFLAGLMHPLTGLDHLLAMLAIGLWSCRQAPTLRRAMPALIALGMVCGAGLAWAGVPLLGVEFGIASSVLLAGVLLATLVKLPSAVGGTLVFAFILLHGHAHGSELAPGASALLYALGFVVTSVAITLVGRHAGAWLAQRDSRWLRGIGAAIAAAGGALMLG</sequence>
<organism evidence="3">
    <name type="scientific">Salinicola endophyticus</name>
    <dbReference type="NCBI Taxonomy" id="1949083"/>
    <lineage>
        <taxon>Bacteria</taxon>
        <taxon>Pseudomonadati</taxon>
        <taxon>Pseudomonadota</taxon>
        <taxon>Gammaproteobacteria</taxon>
        <taxon>Oceanospirillales</taxon>
        <taxon>Halomonadaceae</taxon>
        <taxon>Salinicola</taxon>
    </lineage>
</organism>
<keyword evidence="2" id="KW-0732">Signal</keyword>
<evidence type="ECO:0000256" key="2">
    <source>
        <dbReference type="SAM" id="SignalP"/>
    </source>
</evidence>
<evidence type="ECO:0000313" key="3">
    <source>
        <dbReference type="EMBL" id="XCJ80926.1"/>
    </source>
</evidence>
<reference evidence="3" key="1">
    <citation type="submission" date="2024-06" db="EMBL/GenBank/DDBJ databases">
        <title>Complete genome of Salinicola endophyticus HNIBRBA4755.</title>
        <authorList>
            <person name="Shin S.Y."/>
            <person name="Kang H."/>
            <person name="Song J."/>
        </authorList>
    </citation>
    <scope>NUCLEOTIDE SEQUENCE</scope>
    <source>
        <strain evidence="3">HNIBRBA4755</strain>
    </source>
</reference>
<name>A0AB74UA79_9GAMM</name>
<feature type="transmembrane region" description="Helical" evidence="1">
    <location>
        <begin position="185"/>
        <end position="202"/>
    </location>
</feature>
<dbReference type="Pfam" id="PF04955">
    <property type="entry name" value="HupE_UreJ"/>
    <property type="match status" value="1"/>
</dbReference>